<gene>
    <name evidence="2" type="ORF">FE633_01225</name>
</gene>
<dbReference type="EMBL" id="VBZC01000001">
    <property type="protein sequence ID" value="TLS48126.1"/>
    <property type="molecule type" value="Genomic_DNA"/>
</dbReference>
<protein>
    <submittedName>
        <fullName evidence="2">Uncharacterized protein</fullName>
    </submittedName>
</protein>
<evidence type="ECO:0000313" key="3">
    <source>
        <dbReference type="Proteomes" id="UP000305906"/>
    </source>
</evidence>
<dbReference type="AlphaFoldDB" id="A0A5R9G1E2"/>
<sequence>MRSGRGVPSRWEGRLAINWLLSKLAEYAERRNGRVGRRRRSASPTEDVGSPSAARTAAAERAADKVAP</sequence>
<evidence type="ECO:0000313" key="2">
    <source>
        <dbReference type="EMBL" id="TLS48126.1"/>
    </source>
</evidence>
<reference evidence="2 3" key="1">
    <citation type="submission" date="2019-05" db="EMBL/GenBank/DDBJ databases">
        <title>Streptomyces sp. NEAU-C151, a novel actinomycete isolated from soil.</title>
        <authorList>
            <person name="Han L."/>
            <person name="Jiang H."/>
        </authorList>
    </citation>
    <scope>NUCLEOTIDE SEQUENCE [LARGE SCALE GENOMIC DNA]</scope>
    <source>
        <strain evidence="2 3">NEAU-C151</strain>
    </source>
</reference>
<feature type="region of interest" description="Disordered" evidence="1">
    <location>
        <begin position="31"/>
        <end position="68"/>
    </location>
</feature>
<evidence type="ECO:0000256" key="1">
    <source>
        <dbReference type="SAM" id="MobiDB-lite"/>
    </source>
</evidence>
<proteinExistence type="predicted"/>
<accession>A0A5R9G1E2</accession>
<name>A0A5R9G1E2_9ACTN</name>
<comment type="caution">
    <text evidence="2">The sequence shown here is derived from an EMBL/GenBank/DDBJ whole genome shotgun (WGS) entry which is preliminary data.</text>
</comment>
<organism evidence="2 3">
    <name type="scientific">Streptomyces montanus</name>
    <dbReference type="NCBI Taxonomy" id="2580423"/>
    <lineage>
        <taxon>Bacteria</taxon>
        <taxon>Bacillati</taxon>
        <taxon>Actinomycetota</taxon>
        <taxon>Actinomycetes</taxon>
        <taxon>Kitasatosporales</taxon>
        <taxon>Streptomycetaceae</taxon>
        <taxon>Streptomyces</taxon>
    </lineage>
</organism>
<dbReference type="RefSeq" id="WP_138043097.1">
    <property type="nucleotide sequence ID" value="NZ_VBZC01000001.1"/>
</dbReference>
<dbReference type="Proteomes" id="UP000305906">
    <property type="component" value="Unassembled WGS sequence"/>
</dbReference>
<keyword evidence="3" id="KW-1185">Reference proteome</keyword>